<name>A0ABQ8WDG9_PENCH</name>
<proteinExistence type="predicted"/>
<dbReference type="InterPro" id="IPR016035">
    <property type="entry name" value="Acyl_Trfase/lysoPLipase"/>
</dbReference>
<protein>
    <recommendedName>
        <fullName evidence="3">PNPLA domain-containing protein</fullName>
    </recommendedName>
</protein>
<dbReference type="EMBL" id="JAPVEB010000004">
    <property type="protein sequence ID" value="KAJ5264662.1"/>
    <property type="molecule type" value="Genomic_DNA"/>
</dbReference>
<sequence>MEASQDDWQESAPEPCWRSAHLLPTKRVARPFLQDGGVRANNPLAIALRESSIIWPMAKRHDLLLSVGTGFSTSPPSRPTGILDRIWEGPLPRLFRAMMSSPSMDGKQGFLEALNYLPYLSTPDVFRLDQAIEGRSLNQTMCARWKRCRIWVLQFQLSLPNPAEILQRVLVEFPGARFKSGQELDLGSIDLVDICRFCGYFRKRVDFRVTSLDEMVTIEITNDTFRERIGGFPKSAQEFLDEQKAYAQFGRADHQTQEWPPQRSCYCYQGSKRPVHFLEPALGQKRRRL</sequence>
<evidence type="ECO:0000313" key="2">
    <source>
        <dbReference type="Proteomes" id="UP001220256"/>
    </source>
</evidence>
<dbReference type="Gene3D" id="3.40.1090.10">
    <property type="entry name" value="Cytosolic phospholipase A2 catalytic domain"/>
    <property type="match status" value="1"/>
</dbReference>
<evidence type="ECO:0008006" key="3">
    <source>
        <dbReference type="Google" id="ProtNLM"/>
    </source>
</evidence>
<organism evidence="1 2">
    <name type="scientific">Penicillium chrysogenum</name>
    <name type="common">Penicillium notatum</name>
    <dbReference type="NCBI Taxonomy" id="5076"/>
    <lineage>
        <taxon>Eukaryota</taxon>
        <taxon>Fungi</taxon>
        <taxon>Dikarya</taxon>
        <taxon>Ascomycota</taxon>
        <taxon>Pezizomycotina</taxon>
        <taxon>Eurotiomycetes</taxon>
        <taxon>Eurotiomycetidae</taxon>
        <taxon>Eurotiales</taxon>
        <taxon>Aspergillaceae</taxon>
        <taxon>Penicillium</taxon>
        <taxon>Penicillium chrysogenum species complex</taxon>
    </lineage>
</organism>
<reference evidence="1 2" key="1">
    <citation type="journal article" date="2023" name="IMA Fungus">
        <title>Comparative genomic study of the Penicillium genus elucidates a diverse pangenome and 15 lateral gene transfer events.</title>
        <authorList>
            <person name="Petersen C."/>
            <person name="Sorensen T."/>
            <person name="Nielsen M.R."/>
            <person name="Sondergaard T.E."/>
            <person name="Sorensen J.L."/>
            <person name="Fitzpatrick D.A."/>
            <person name="Frisvad J.C."/>
            <person name="Nielsen K.L."/>
        </authorList>
    </citation>
    <scope>NUCLEOTIDE SEQUENCE [LARGE SCALE GENOMIC DNA]</scope>
    <source>
        <strain evidence="1 2">IBT 3361</strain>
    </source>
</reference>
<comment type="caution">
    <text evidence="1">The sequence shown here is derived from an EMBL/GenBank/DDBJ whole genome shotgun (WGS) entry which is preliminary data.</text>
</comment>
<keyword evidence="2" id="KW-1185">Reference proteome</keyword>
<accession>A0ABQ8WDG9</accession>
<evidence type="ECO:0000313" key="1">
    <source>
        <dbReference type="EMBL" id="KAJ5264662.1"/>
    </source>
</evidence>
<gene>
    <name evidence="1" type="ORF">N7505_007455</name>
</gene>
<dbReference type="Proteomes" id="UP001220256">
    <property type="component" value="Unassembled WGS sequence"/>
</dbReference>
<dbReference type="SUPFAM" id="SSF52151">
    <property type="entry name" value="FabD/lysophospholipase-like"/>
    <property type="match status" value="1"/>
</dbReference>